<dbReference type="Gene3D" id="2.10.109.10">
    <property type="entry name" value="Umud Fragment, subunit A"/>
    <property type="match status" value="1"/>
</dbReference>
<dbReference type="SUPFAM" id="SSF51306">
    <property type="entry name" value="LexA/Signal peptidase"/>
    <property type="match status" value="1"/>
</dbReference>
<proteinExistence type="predicted"/>
<gene>
    <name evidence="1" type="ORF">HIJ39_20640</name>
</gene>
<dbReference type="InterPro" id="IPR036286">
    <property type="entry name" value="LexA/Signal_pep-like_sf"/>
</dbReference>
<evidence type="ECO:0008006" key="3">
    <source>
        <dbReference type="Google" id="ProtNLM"/>
    </source>
</evidence>
<accession>A0A7Y0L7F7</accession>
<dbReference type="RefSeq" id="WP_169102927.1">
    <property type="nucleotide sequence ID" value="NZ_JABBVZ010000140.1"/>
</dbReference>
<evidence type="ECO:0000313" key="1">
    <source>
        <dbReference type="EMBL" id="NMP24719.1"/>
    </source>
</evidence>
<protein>
    <recommendedName>
        <fullName evidence="3">Peptidase S26 domain-containing protein</fullName>
    </recommendedName>
</protein>
<comment type="caution">
    <text evidence="1">The sequence shown here is derived from an EMBL/GenBank/DDBJ whole genome shotgun (WGS) entry which is preliminary data.</text>
</comment>
<evidence type="ECO:0000313" key="2">
    <source>
        <dbReference type="Proteomes" id="UP000533476"/>
    </source>
</evidence>
<dbReference type="Proteomes" id="UP000533476">
    <property type="component" value="Unassembled WGS sequence"/>
</dbReference>
<dbReference type="CDD" id="cd06462">
    <property type="entry name" value="Peptidase_S24_S26"/>
    <property type="match status" value="1"/>
</dbReference>
<name>A0A7Y0L7F7_9FIRM</name>
<dbReference type="EMBL" id="JABBVZ010000140">
    <property type="protein sequence ID" value="NMP24719.1"/>
    <property type="molecule type" value="Genomic_DNA"/>
</dbReference>
<keyword evidence="2" id="KW-1185">Reference proteome</keyword>
<sequence>MDSSPSLTINGVTWHHPPPCSVTTRSAFIKDRPLTVDSTGNWRRYRAVDLYFRPAPKGLSDGHWFKTGVSPSLYDHPDLVHLGHVNVSPQGTFAWQGQYPAYLRSKRLYSVIAVADDGHYAVWGRPFGWFMGPQRGLPDFPDGTFLTETLIPWQGSVKLWMMRGHELTPAVPHGSTLLVETRWRVIRRGDIIVFRPPPHRSRLWVRTIRWLPGDVLGDGTRTENSPQRVPENHYWLHFESGVDRSHLGLLPASDIQGIVIGLLHGGPPLTID</sequence>
<reference evidence="1 2" key="1">
    <citation type="submission" date="2020-04" db="EMBL/GenBank/DDBJ databases">
        <authorList>
            <person name="Zhang R."/>
            <person name="Schippers A."/>
        </authorList>
    </citation>
    <scope>NUCLEOTIDE SEQUENCE [LARGE SCALE GENOMIC DNA]</scope>
    <source>
        <strain evidence="1 2">DSM 109850</strain>
    </source>
</reference>
<organism evidence="1 2">
    <name type="scientific">Sulfobacillus harzensis</name>
    <dbReference type="NCBI Taxonomy" id="2729629"/>
    <lineage>
        <taxon>Bacteria</taxon>
        <taxon>Bacillati</taxon>
        <taxon>Bacillota</taxon>
        <taxon>Clostridia</taxon>
        <taxon>Eubacteriales</taxon>
        <taxon>Clostridiales Family XVII. Incertae Sedis</taxon>
        <taxon>Sulfobacillus</taxon>
    </lineage>
</organism>
<dbReference type="AlphaFoldDB" id="A0A7Y0L7F7"/>